<proteinExistence type="predicted"/>
<reference evidence="1 2" key="1">
    <citation type="submission" date="2015-06" db="EMBL/GenBank/DDBJ databases">
        <title>R. anatipestifer strain HXb2 is the most virulent strain so far, and the genome sequence would help us uncover the pathogenesis.</title>
        <authorList>
            <person name="Hu Q."/>
            <person name="Qi J."/>
            <person name="Bo H."/>
            <person name="Liu G."/>
            <person name="Tao M."/>
            <person name="Ding Y."/>
            <person name="Xue Y."/>
        </authorList>
    </citation>
    <scope>NUCLEOTIDE SEQUENCE [LARGE SCALE GENOMIC DNA]</scope>
    <source>
        <strain evidence="1 2">HXb2</strain>
    </source>
</reference>
<evidence type="ECO:0000313" key="2">
    <source>
        <dbReference type="Proteomes" id="UP000189883"/>
    </source>
</evidence>
<accession>A0A1S7DPC4</accession>
<gene>
    <name evidence="1" type="ORF">AB406_0010</name>
</gene>
<sequence>MKKIIYIFIFGQTLFTSGNEKQNKSQINTNVKDTIVYESKQKNKEPQIVQNKSQIETIKSFLYWYKKNQEKLYQFNTIKGGAFSQNNEQIGYYVDFDEVKKEINFLKESDLFSQNFLKEYEMTYNEGSQNFKKNPQNDGPPFGFDYDYFFLTQDDYEADLKQIEKINFKLNEVNEKLSFVSFNLKNCGMTYKYTLIKSNKWQIDKIENVN</sequence>
<evidence type="ECO:0000313" key="1">
    <source>
        <dbReference type="EMBL" id="AQY20976.1"/>
    </source>
</evidence>
<dbReference type="Proteomes" id="UP000189883">
    <property type="component" value="Chromosome"/>
</dbReference>
<dbReference type="EMBL" id="CP011859">
    <property type="protein sequence ID" value="AQY20976.1"/>
    <property type="molecule type" value="Genomic_DNA"/>
</dbReference>
<dbReference type="AlphaFoldDB" id="A0A1S7DPC4"/>
<name>A0A1S7DPC4_RIEAN</name>
<organism evidence="1 2">
    <name type="scientific">Riemerella anatipestifer</name>
    <name type="common">Moraxella anatipestifer</name>
    <dbReference type="NCBI Taxonomy" id="34085"/>
    <lineage>
        <taxon>Bacteria</taxon>
        <taxon>Pseudomonadati</taxon>
        <taxon>Bacteroidota</taxon>
        <taxon>Flavobacteriia</taxon>
        <taxon>Flavobacteriales</taxon>
        <taxon>Weeksellaceae</taxon>
        <taxon>Riemerella</taxon>
    </lineage>
</organism>
<protein>
    <recommendedName>
        <fullName evidence="3">DUF3828 domain-containing protein</fullName>
    </recommendedName>
</protein>
<dbReference type="RefSeq" id="WP_079206195.1">
    <property type="nucleotide sequence ID" value="NZ_CP011859.1"/>
</dbReference>
<evidence type="ECO:0008006" key="3">
    <source>
        <dbReference type="Google" id="ProtNLM"/>
    </source>
</evidence>